<keyword evidence="3" id="KW-1185">Reference proteome</keyword>
<reference evidence="2" key="1">
    <citation type="submission" date="2023-02" db="EMBL/GenBank/DDBJ databases">
        <title>Genome sequence of Hyphococcus flavus.</title>
        <authorList>
            <person name="Rong J.-C."/>
            <person name="Zhao Q."/>
            <person name="Yi M."/>
            <person name="Wu J.-Y."/>
        </authorList>
    </citation>
    <scope>NUCLEOTIDE SEQUENCE</scope>
    <source>
        <strain evidence="2">MCCC 1K03223</strain>
    </source>
</reference>
<feature type="region of interest" description="Disordered" evidence="1">
    <location>
        <begin position="66"/>
        <end position="96"/>
    </location>
</feature>
<feature type="region of interest" description="Disordered" evidence="1">
    <location>
        <begin position="432"/>
        <end position="471"/>
    </location>
</feature>
<dbReference type="InterPro" id="IPR018642">
    <property type="entry name" value="DUF2066"/>
</dbReference>
<evidence type="ECO:0000256" key="1">
    <source>
        <dbReference type="SAM" id="MobiDB-lite"/>
    </source>
</evidence>
<dbReference type="Pfam" id="PF09839">
    <property type="entry name" value="DUF2066"/>
    <property type="match status" value="1"/>
</dbReference>
<evidence type="ECO:0000313" key="2">
    <source>
        <dbReference type="EMBL" id="WDI30952.1"/>
    </source>
</evidence>
<dbReference type="RefSeq" id="WP_274492774.1">
    <property type="nucleotide sequence ID" value="NZ_CP118166.1"/>
</dbReference>
<proteinExistence type="predicted"/>
<dbReference type="Proteomes" id="UP001214043">
    <property type="component" value="Chromosome"/>
</dbReference>
<dbReference type="KEGG" id="hfl:PUV54_13410"/>
<feature type="compositionally biased region" description="Acidic residues" evidence="1">
    <location>
        <begin position="70"/>
        <end position="80"/>
    </location>
</feature>
<accession>A0AAE9ZDI6</accession>
<dbReference type="AlphaFoldDB" id="A0AAE9ZDI6"/>
<organism evidence="2 3">
    <name type="scientific">Hyphococcus flavus</name>
    <dbReference type="NCBI Taxonomy" id="1866326"/>
    <lineage>
        <taxon>Bacteria</taxon>
        <taxon>Pseudomonadati</taxon>
        <taxon>Pseudomonadota</taxon>
        <taxon>Alphaproteobacteria</taxon>
        <taxon>Parvularculales</taxon>
        <taxon>Parvularculaceae</taxon>
        <taxon>Hyphococcus</taxon>
    </lineage>
</organism>
<gene>
    <name evidence="2" type="ORF">PUV54_13410</name>
</gene>
<dbReference type="EMBL" id="CP118166">
    <property type="protein sequence ID" value="WDI30952.1"/>
    <property type="molecule type" value="Genomic_DNA"/>
</dbReference>
<evidence type="ECO:0000313" key="3">
    <source>
        <dbReference type="Proteomes" id="UP001214043"/>
    </source>
</evidence>
<sequence>MAASAAFAAGEDVFVVPRVTVQAQADNATAAKVIAQRRGRRRALDILLKRLTVEEDWPYLPRVETMQSDQPEEPAQEDAGLDGISPAGPDGSEPDVFNPFAYRDRPVLTLDDNALEALEAGFEVYNEKSSAQTYRAFITYRFKPAAVRRLLRDAQIPYSEAQTRTALVLPVLETANGVYLWEENNPWMAAWKVRPYNNELTPMAAPLGDLEDASSISAQEALSLNNDALRMMADRYAVSQVIIAHAFLRQVDGEHRLRVRLINGFRESGDVSSDAEFSAVDTPEASYEGLTAIQQAPETNVISAKVGDVLAESLFNRPVGNFPTMAEEAIEVVIAKHAKPWKERTLIDHTEAALLEASAYFRSLSEWAKIRSALISTPLVGSVQVRSLSRQGAEMLIQAYGDPDKLIVAMEAQGLTLWSEDGERWLVATPATAQNVRRSDRRNRRGRYGELSGPADPVRPASYEPGDGEQY</sequence>
<protein>
    <submittedName>
        <fullName evidence="2">DUF2066 domain-containing protein</fullName>
    </submittedName>
</protein>
<name>A0AAE9ZDI6_9PROT</name>